<dbReference type="EMBL" id="JANBUJ010000957">
    <property type="protein sequence ID" value="KAJ2769344.1"/>
    <property type="molecule type" value="Genomic_DNA"/>
</dbReference>
<sequence length="192" mass="20623">MDAHGEACQEADSSLLALLDCLAEYQGARASSGALLRQGFFDLAVARRSAGYRWISPGRHHGNARCTASVAIDGHSGDIRLVRSGSGHAPDTAARVADDHDQGVRRRRHQHASDNEGSDGAASQLPPEESECAPADPDDPLLWFGVLVPPALRDAQGRFRAALDQLVRLAQLKAQLAQRRQQAHRAIEAARA</sequence>
<keyword evidence="2" id="KW-1185">Reference proteome</keyword>
<accession>A0ACC1JXU1</accession>
<evidence type="ECO:0000313" key="1">
    <source>
        <dbReference type="EMBL" id="KAJ2769344.1"/>
    </source>
</evidence>
<comment type="caution">
    <text evidence="1">The sequence shown here is derived from an EMBL/GenBank/DDBJ whole genome shotgun (WGS) entry which is preliminary data.</text>
</comment>
<proteinExistence type="predicted"/>
<reference evidence="1" key="1">
    <citation type="submission" date="2022-07" db="EMBL/GenBank/DDBJ databases">
        <title>Phylogenomic reconstructions and comparative analyses of Kickxellomycotina fungi.</title>
        <authorList>
            <person name="Reynolds N.K."/>
            <person name="Stajich J.E."/>
            <person name="Barry K."/>
            <person name="Grigoriev I.V."/>
            <person name="Crous P."/>
            <person name="Smith M.E."/>
        </authorList>
    </citation>
    <scope>NUCLEOTIDE SEQUENCE</scope>
    <source>
        <strain evidence="1">CBS 109366</strain>
    </source>
</reference>
<evidence type="ECO:0000313" key="2">
    <source>
        <dbReference type="Proteomes" id="UP001140234"/>
    </source>
</evidence>
<gene>
    <name evidence="1" type="ORF">IWQ57_003145</name>
</gene>
<name>A0ACC1JXU1_9FUNG</name>
<protein>
    <submittedName>
        <fullName evidence="1">Uncharacterized protein</fullName>
    </submittedName>
</protein>
<dbReference type="Proteomes" id="UP001140234">
    <property type="component" value="Unassembled WGS sequence"/>
</dbReference>
<organism evidence="1 2">
    <name type="scientific">Coemansia nantahalensis</name>
    <dbReference type="NCBI Taxonomy" id="2789366"/>
    <lineage>
        <taxon>Eukaryota</taxon>
        <taxon>Fungi</taxon>
        <taxon>Fungi incertae sedis</taxon>
        <taxon>Zoopagomycota</taxon>
        <taxon>Kickxellomycotina</taxon>
        <taxon>Kickxellomycetes</taxon>
        <taxon>Kickxellales</taxon>
        <taxon>Kickxellaceae</taxon>
        <taxon>Coemansia</taxon>
    </lineage>
</organism>